<organism evidence="2 3">
    <name type="scientific">Niveomyces insectorum RCEF 264</name>
    <dbReference type="NCBI Taxonomy" id="1081102"/>
    <lineage>
        <taxon>Eukaryota</taxon>
        <taxon>Fungi</taxon>
        <taxon>Dikarya</taxon>
        <taxon>Ascomycota</taxon>
        <taxon>Pezizomycotina</taxon>
        <taxon>Sordariomycetes</taxon>
        <taxon>Hypocreomycetidae</taxon>
        <taxon>Hypocreales</taxon>
        <taxon>Cordycipitaceae</taxon>
        <taxon>Niveomyces</taxon>
    </lineage>
</organism>
<dbReference type="SUPFAM" id="SSF55729">
    <property type="entry name" value="Acyl-CoA N-acyltransferases (Nat)"/>
    <property type="match status" value="1"/>
</dbReference>
<accession>A0A167ZZY1</accession>
<reference evidence="2 3" key="1">
    <citation type="journal article" date="2016" name="Genome Biol. Evol.">
        <title>Divergent and convergent evolution of fungal pathogenicity.</title>
        <authorList>
            <person name="Shang Y."/>
            <person name="Xiao G."/>
            <person name="Zheng P."/>
            <person name="Cen K."/>
            <person name="Zhan S."/>
            <person name="Wang C."/>
        </authorList>
    </citation>
    <scope>NUCLEOTIDE SEQUENCE [LARGE SCALE GENOMIC DNA]</scope>
    <source>
        <strain evidence="2 3">RCEF 264</strain>
    </source>
</reference>
<evidence type="ECO:0000259" key="1">
    <source>
        <dbReference type="Pfam" id="PF00583"/>
    </source>
</evidence>
<dbReference type="EMBL" id="AZHD01000001">
    <property type="protein sequence ID" value="OAA68081.1"/>
    <property type="molecule type" value="Genomic_DNA"/>
</dbReference>
<dbReference type="GO" id="GO:0016747">
    <property type="term" value="F:acyltransferase activity, transferring groups other than amino-acyl groups"/>
    <property type="evidence" value="ECO:0007669"/>
    <property type="project" value="InterPro"/>
</dbReference>
<feature type="domain" description="N-acetyltransferase" evidence="1">
    <location>
        <begin position="67"/>
        <end position="121"/>
    </location>
</feature>
<proteinExistence type="predicted"/>
<gene>
    <name evidence="2" type="ORF">SPI_00276</name>
</gene>
<evidence type="ECO:0000313" key="2">
    <source>
        <dbReference type="EMBL" id="OAA68081.1"/>
    </source>
</evidence>
<dbReference type="Gene3D" id="3.40.630.30">
    <property type="match status" value="1"/>
</dbReference>
<sequence length="259" mass="28604">MATEIFQEFQAEQVTDAMLVGAAQLFGEHYGIWGTPPEGHRGALGKPGRRVRMSASRLREQCLPVGAQCSYVSVTVDGVLAGNAFGCRWMYNGQQVCWVTQLVVHRDYRERRLATRLLEKLRKNEDEIFGIMSSHPAACMALSNACTNIALPSIPLDFAGQHAAAVLAGSPISYVREAKLRGSLFSQDVAAEEDRVSLVDSGFFVDHEEPLSALEWLRDKNLWSLGGLPDGHEFILVFQGARRHRSRSSSSGRSRQSRG</sequence>
<dbReference type="Pfam" id="PF00583">
    <property type="entry name" value="Acetyltransf_1"/>
    <property type="match status" value="1"/>
</dbReference>
<keyword evidence="3" id="KW-1185">Reference proteome</keyword>
<evidence type="ECO:0000313" key="3">
    <source>
        <dbReference type="Proteomes" id="UP000076874"/>
    </source>
</evidence>
<keyword evidence="2" id="KW-0012">Acyltransferase</keyword>
<dbReference type="CDD" id="cd04301">
    <property type="entry name" value="NAT_SF"/>
    <property type="match status" value="1"/>
</dbReference>
<keyword evidence="2" id="KW-0808">Transferase</keyword>
<protein>
    <submittedName>
        <fullName evidence="2">Acyl-CoA N-acyltransferase</fullName>
    </submittedName>
</protein>
<dbReference type="OrthoDB" id="2019666at2759"/>
<dbReference type="Proteomes" id="UP000076874">
    <property type="component" value="Unassembled WGS sequence"/>
</dbReference>
<comment type="caution">
    <text evidence="2">The sequence shown here is derived from an EMBL/GenBank/DDBJ whole genome shotgun (WGS) entry which is preliminary data.</text>
</comment>
<name>A0A167ZZY1_9HYPO</name>
<dbReference type="STRING" id="1081102.A0A167ZZY1"/>
<dbReference type="AlphaFoldDB" id="A0A167ZZY1"/>
<dbReference type="InterPro" id="IPR000182">
    <property type="entry name" value="GNAT_dom"/>
</dbReference>
<dbReference type="InterPro" id="IPR016181">
    <property type="entry name" value="Acyl_CoA_acyltransferase"/>
</dbReference>